<dbReference type="InterPro" id="IPR011008">
    <property type="entry name" value="Dimeric_a/b-barrel"/>
</dbReference>
<dbReference type="InterPro" id="IPR051807">
    <property type="entry name" value="Sec-metab_biosynth-assoc"/>
</dbReference>
<dbReference type="PANTHER" id="PTHR33606">
    <property type="entry name" value="PROTEIN YCII"/>
    <property type="match status" value="1"/>
</dbReference>
<dbReference type="Pfam" id="PF03795">
    <property type="entry name" value="YCII"/>
    <property type="match status" value="1"/>
</dbReference>
<dbReference type="Gene3D" id="3.30.70.1060">
    <property type="entry name" value="Dimeric alpha+beta barrel"/>
    <property type="match status" value="1"/>
</dbReference>
<dbReference type="Proteomes" id="UP000509322">
    <property type="component" value="Chromosome 1"/>
</dbReference>
<comment type="similarity">
    <text evidence="1">Belongs to the YciI family.</text>
</comment>
<dbReference type="RefSeq" id="WP_179921363.1">
    <property type="nucleotide sequence ID" value="NZ_CP058689.1"/>
</dbReference>
<dbReference type="InterPro" id="IPR005545">
    <property type="entry name" value="YCII"/>
</dbReference>
<dbReference type="PANTHER" id="PTHR33606:SF3">
    <property type="entry name" value="PROTEIN YCII"/>
    <property type="match status" value="1"/>
</dbReference>
<reference evidence="3 4" key="1">
    <citation type="submission" date="2020-07" db="EMBL/GenBank/DDBJ databases">
        <title>The complete genome of Paracoccus pantotrophus ACCC 10489.</title>
        <authorList>
            <person name="Si Y."/>
        </authorList>
    </citation>
    <scope>NUCLEOTIDE SEQUENCE [LARGE SCALE GENOMIC DNA]</scope>
    <source>
        <strain evidence="3 4">ACCC10489</strain>
    </source>
</reference>
<dbReference type="EMBL" id="CP058689">
    <property type="protein sequence ID" value="QLH13023.1"/>
    <property type="molecule type" value="Genomic_DNA"/>
</dbReference>
<gene>
    <name evidence="3" type="ORF">HYQ43_01575</name>
</gene>
<dbReference type="AlphaFoldDB" id="A0A7H9BPS2"/>
<sequence>MHFAVYCLDHDDTVELRNDHRAVHRAYLDTQAARIFFSGPLLADDGKLQLGSLFILSVGSRAEAEDFIGNEPYNNAGIFKSVRILRMRKGRYDPEKVCHEAEAPLRFDPFE</sequence>
<evidence type="ECO:0000313" key="3">
    <source>
        <dbReference type="EMBL" id="QLH13023.1"/>
    </source>
</evidence>
<accession>A0A7H9BPS2</accession>
<protein>
    <submittedName>
        <fullName evidence="3">YciI family protein</fullName>
    </submittedName>
</protein>
<feature type="domain" description="YCII-related" evidence="2">
    <location>
        <begin position="1"/>
        <end position="87"/>
    </location>
</feature>
<proteinExistence type="inferred from homology"/>
<organism evidence="3 4">
    <name type="scientific">Paracoccus pantotrophus</name>
    <name type="common">Thiosphaera pantotropha</name>
    <dbReference type="NCBI Taxonomy" id="82367"/>
    <lineage>
        <taxon>Bacteria</taxon>
        <taxon>Pseudomonadati</taxon>
        <taxon>Pseudomonadota</taxon>
        <taxon>Alphaproteobacteria</taxon>
        <taxon>Rhodobacterales</taxon>
        <taxon>Paracoccaceae</taxon>
        <taxon>Paracoccus</taxon>
    </lineage>
</organism>
<name>A0A7H9BPS2_PARPN</name>
<dbReference type="SUPFAM" id="SSF54909">
    <property type="entry name" value="Dimeric alpha+beta barrel"/>
    <property type="match status" value="1"/>
</dbReference>
<evidence type="ECO:0000313" key="4">
    <source>
        <dbReference type="Proteomes" id="UP000509322"/>
    </source>
</evidence>
<evidence type="ECO:0000256" key="1">
    <source>
        <dbReference type="ARBA" id="ARBA00007689"/>
    </source>
</evidence>
<evidence type="ECO:0000259" key="2">
    <source>
        <dbReference type="Pfam" id="PF03795"/>
    </source>
</evidence>